<dbReference type="EMBL" id="JAAOAN010000462">
    <property type="protein sequence ID" value="KAF5706074.1"/>
    <property type="molecule type" value="Genomic_DNA"/>
</dbReference>
<feature type="region of interest" description="Disordered" evidence="1">
    <location>
        <begin position="1"/>
        <end position="23"/>
    </location>
</feature>
<evidence type="ECO:0000313" key="2">
    <source>
        <dbReference type="EMBL" id="KAF5706074.1"/>
    </source>
</evidence>
<organism evidence="2 3">
    <name type="scientific">Fusarium mundagurra</name>
    <dbReference type="NCBI Taxonomy" id="1567541"/>
    <lineage>
        <taxon>Eukaryota</taxon>
        <taxon>Fungi</taxon>
        <taxon>Dikarya</taxon>
        <taxon>Ascomycota</taxon>
        <taxon>Pezizomycotina</taxon>
        <taxon>Sordariomycetes</taxon>
        <taxon>Hypocreomycetidae</taxon>
        <taxon>Hypocreales</taxon>
        <taxon>Nectriaceae</taxon>
        <taxon>Fusarium</taxon>
        <taxon>Fusarium fujikuroi species complex</taxon>
    </lineage>
</organism>
<name>A0A8H5Y5M4_9HYPO</name>
<evidence type="ECO:0000256" key="1">
    <source>
        <dbReference type="SAM" id="MobiDB-lite"/>
    </source>
</evidence>
<dbReference type="OrthoDB" id="5102025at2759"/>
<keyword evidence="3" id="KW-1185">Reference proteome</keyword>
<comment type="caution">
    <text evidence="2">The sequence shown here is derived from an EMBL/GenBank/DDBJ whole genome shotgun (WGS) entry which is preliminary data.</text>
</comment>
<gene>
    <name evidence="2" type="ORF">FMUND_11791</name>
</gene>
<evidence type="ECO:0000313" key="3">
    <source>
        <dbReference type="Proteomes" id="UP000544331"/>
    </source>
</evidence>
<dbReference type="Proteomes" id="UP000544331">
    <property type="component" value="Unassembled WGS sequence"/>
</dbReference>
<sequence>MASFFARLSAEQKADTAEMENQATEAFPSMKDLADALTGGSGWLENPETADRKCIEKHLDEEANHDCEDDSDG</sequence>
<proteinExistence type="predicted"/>
<accession>A0A8H5Y5M4</accession>
<reference evidence="2 3" key="1">
    <citation type="submission" date="2020-05" db="EMBL/GenBank/DDBJ databases">
        <title>Identification and distribution of gene clusters putatively required for synthesis of sphingolipid metabolism inhibitors in phylogenetically diverse species of the filamentous fungus Fusarium.</title>
        <authorList>
            <person name="Kim H.-S."/>
            <person name="Busman M."/>
            <person name="Brown D.W."/>
            <person name="Divon H."/>
            <person name="Uhlig S."/>
            <person name="Proctor R.H."/>
        </authorList>
    </citation>
    <scope>NUCLEOTIDE SEQUENCE [LARGE SCALE GENOMIC DNA]</scope>
    <source>
        <strain evidence="2 3">NRRL 66235</strain>
    </source>
</reference>
<protein>
    <submittedName>
        <fullName evidence="2">Uncharacterized protein</fullName>
    </submittedName>
</protein>
<dbReference type="AlphaFoldDB" id="A0A8H5Y5M4"/>